<reference evidence="2 3" key="1">
    <citation type="journal article" date="2016" name="Nat. Commun.">
        <title>Thousands of microbial genomes shed light on interconnected biogeochemical processes in an aquifer system.</title>
        <authorList>
            <person name="Anantharaman K."/>
            <person name="Brown C.T."/>
            <person name="Hug L.A."/>
            <person name="Sharon I."/>
            <person name="Castelle C.J."/>
            <person name="Probst A.J."/>
            <person name="Thomas B.C."/>
            <person name="Singh A."/>
            <person name="Wilkins M.J."/>
            <person name="Karaoz U."/>
            <person name="Brodie E.L."/>
            <person name="Williams K.H."/>
            <person name="Hubbard S.S."/>
            <person name="Banfield J.F."/>
        </authorList>
    </citation>
    <scope>NUCLEOTIDE SEQUENCE [LARGE SCALE GENOMIC DNA]</scope>
</reference>
<keyword evidence="1" id="KW-0472">Membrane</keyword>
<gene>
    <name evidence="2" type="ORF">A2626_00135</name>
</gene>
<evidence type="ECO:0000313" key="3">
    <source>
        <dbReference type="Proteomes" id="UP000177360"/>
    </source>
</evidence>
<protein>
    <submittedName>
        <fullName evidence="2">Uncharacterized protein</fullName>
    </submittedName>
</protein>
<evidence type="ECO:0000256" key="1">
    <source>
        <dbReference type="SAM" id="Phobius"/>
    </source>
</evidence>
<dbReference type="Gene3D" id="3.30.70.60">
    <property type="match status" value="1"/>
</dbReference>
<dbReference type="InterPro" id="IPR014717">
    <property type="entry name" value="Transl_elong_EF1B/ribsomal_bS6"/>
</dbReference>
<evidence type="ECO:0000313" key="2">
    <source>
        <dbReference type="EMBL" id="OGZ19181.1"/>
    </source>
</evidence>
<dbReference type="Proteomes" id="UP000177360">
    <property type="component" value="Unassembled WGS sequence"/>
</dbReference>
<sequence length="187" mass="21234">MIFLNKKFLIISVCSAILVAVLAYFGVYFLYKTIENNSKELARLEKEVVLTGNKLEEEKRIKEASVILSEGQAKINGVFVDSEIPIELIQFLENIAEENNISIDISPISFKKEEGAIWMPMGFQINLAGSFSGCRAFLQKVEYGPYLLEPQNMNAQKITNREIILNKYPDFPKDGVLMNLTIKVFSR</sequence>
<dbReference type="EMBL" id="MHLZ01000043">
    <property type="protein sequence ID" value="OGZ19181.1"/>
    <property type="molecule type" value="Genomic_DNA"/>
</dbReference>
<keyword evidence="1" id="KW-0812">Transmembrane</keyword>
<comment type="caution">
    <text evidence="2">The sequence shown here is derived from an EMBL/GenBank/DDBJ whole genome shotgun (WGS) entry which is preliminary data.</text>
</comment>
<keyword evidence="1" id="KW-1133">Transmembrane helix</keyword>
<name>A0A1G2E1Q6_9BACT</name>
<proteinExistence type="predicted"/>
<feature type="transmembrane region" description="Helical" evidence="1">
    <location>
        <begin position="7"/>
        <end position="31"/>
    </location>
</feature>
<organism evidence="2 3">
    <name type="scientific">Candidatus Nealsonbacteria bacterium RIFCSPHIGHO2_01_FULL_38_55</name>
    <dbReference type="NCBI Taxonomy" id="1801664"/>
    <lineage>
        <taxon>Bacteria</taxon>
        <taxon>Candidatus Nealsoniibacteriota</taxon>
    </lineage>
</organism>
<dbReference type="AlphaFoldDB" id="A0A1G2E1Q6"/>
<accession>A0A1G2E1Q6</accession>